<dbReference type="PANTHER" id="PTHR15140">
    <property type="entry name" value="TUBULIN-SPECIFIC CHAPERONE E"/>
    <property type="match status" value="1"/>
</dbReference>
<comment type="caution">
    <text evidence="1">The sequence shown here is derived from an EMBL/GenBank/DDBJ whole genome shotgun (WGS) entry which is preliminary data.</text>
</comment>
<sequence>MDGFEDFTYPLNLKKLTLACLELPWSRILTISRLSNLEVLKLEGNAFRGRQWDVKDGEFPNLKVLKLKDLRISEWTASDDSYPSLQKVLVQWCWNLEEIPESFGSKCTMQMIEVRSCRYSVVNAALKIKETQIEEMGNSEFKVIICK</sequence>
<dbReference type="PANTHER" id="PTHR15140:SF43">
    <property type="entry name" value="LATE BLIGHT RESISTANCE PROTEIN HOMOLOG R1B-16"/>
    <property type="match status" value="1"/>
</dbReference>
<reference evidence="1" key="1">
    <citation type="submission" date="2016-11" db="EMBL/GenBank/DDBJ databases">
        <title>The genome of Nicotiana attenuata.</title>
        <authorList>
            <person name="Xu S."/>
            <person name="Brockmoeller T."/>
            <person name="Gaquerel E."/>
            <person name="Navarro A."/>
            <person name="Kuhl H."/>
            <person name="Gase K."/>
            <person name="Ling Z."/>
            <person name="Zhou W."/>
            <person name="Kreitzer C."/>
            <person name="Stanke M."/>
            <person name="Tang H."/>
            <person name="Lyons E."/>
            <person name="Pandey P."/>
            <person name="Pandey S.P."/>
            <person name="Timmermann B."/>
            <person name="Baldwin I.T."/>
        </authorList>
    </citation>
    <scope>NUCLEOTIDE SEQUENCE [LARGE SCALE GENOMIC DNA]</scope>
    <source>
        <strain evidence="1">UT</strain>
    </source>
</reference>
<accession>A0A1J6HZ89</accession>
<name>A0A1J6HZ89_NICAT</name>
<dbReference type="SMR" id="A0A1J6HZ89"/>
<gene>
    <name evidence="1" type="primary">R1A-6_2</name>
    <name evidence="1" type="ORF">A4A49_52043</name>
</gene>
<dbReference type="EMBL" id="MJEQ01037192">
    <property type="protein sequence ID" value="OIS97649.1"/>
    <property type="molecule type" value="Genomic_DNA"/>
</dbReference>
<organism evidence="1 2">
    <name type="scientific">Nicotiana attenuata</name>
    <name type="common">Coyote tobacco</name>
    <dbReference type="NCBI Taxonomy" id="49451"/>
    <lineage>
        <taxon>Eukaryota</taxon>
        <taxon>Viridiplantae</taxon>
        <taxon>Streptophyta</taxon>
        <taxon>Embryophyta</taxon>
        <taxon>Tracheophyta</taxon>
        <taxon>Spermatophyta</taxon>
        <taxon>Magnoliopsida</taxon>
        <taxon>eudicotyledons</taxon>
        <taxon>Gunneridae</taxon>
        <taxon>Pentapetalae</taxon>
        <taxon>asterids</taxon>
        <taxon>lamiids</taxon>
        <taxon>Solanales</taxon>
        <taxon>Solanaceae</taxon>
        <taxon>Nicotianoideae</taxon>
        <taxon>Nicotianeae</taxon>
        <taxon>Nicotiana</taxon>
    </lineage>
</organism>
<dbReference type="AlphaFoldDB" id="A0A1J6HZ89"/>
<dbReference type="SUPFAM" id="SSF52047">
    <property type="entry name" value="RNI-like"/>
    <property type="match status" value="1"/>
</dbReference>
<dbReference type="Proteomes" id="UP000187609">
    <property type="component" value="Unassembled WGS sequence"/>
</dbReference>
<dbReference type="InterPro" id="IPR032675">
    <property type="entry name" value="LRR_dom_sf"/>
</dbReference>
<dbReference type="Gene3D" id="3.80.10.10">
    <property type="entry name" value="Ribonuclease Inhibitor"/>
    <property type="match status" value="1"/>
</dbReference>
<proteinExistence type="predicted"/>
<protein>
    <submittedName>
        <fullName evidence="1">Late blight resistance protein -like r1a-6</fullName>
    </submittedName>
</protein>
<evidence type="ECO:0000313" key="2">
    <source>
        <dbReference type="Proteomes" id="UP000187609"/>
    </source>
</evidence>
<dbReference type="Gramene" id="OIS97649">
    <property type="protein sequence ID" value="OIS97649"/>
    <property type="gene ID" value="A4A49_52043"/>
</dbReference>
<evidence type="ECO:0000313" key="1">
    <source>
        <dbReference type="EMBL" id="OIS97649.1"/>
    </source>
</evidence>
<dbReference type="OMA" id="QWNISSD"/>
<keyword evidence="2" id="KW-1185">Reference proteome</keyword>